<feature type="compositionally biased region" description="Basic and acidic residues" evidence="1">
    <location>
        <begin position="7"/>
        <end position="23"/>
    </location>
</feature>
<dbReference type="PRINTS" id="PR01210">
    <property type="entry name" value="GGTRANSPTASE"/>
</dbReference>
<feature type="transmembrane region" description="Helical" evidence="2">
    <location>
        <begin position="39"/>
        <end position="61"/>
    </location>
</feature>
<keyword evidence="2" id="KW-0812">Transmembrane</keyword>
<dbReference type="Proteomes" id="UP000837857">
    <property type="component" value="Chromosome 4"/>
</dbReference>
<protein>
    <submittedName>
        <fullName evidence="3">Uncharacterized protein</fullName>
    </submittedName>
</protein>
<feature type="region of interest" description="Disordered" evidence="1">
    <location>
        <begin position="1"/>
        <end position="30"/>
    </location>
</feature>
<name>A0ABN8IYR8_9NEOP</name>
<evidence type="ECO:0000313" key="3">
    <source>
        <dbReference type="EMBL" id="CAH2067712.1"/>
    </source>
</evidence>
<dbReference type="EMBL" id="OW152816">
    <property type="protein sequence ID" value="CAH2067712.1"/>
    <property type="molecule type" value="Genomic_DNA"/>
</dbReference>
<accession>A0ABN8IYR8</accession>
<reference evidence="3" key="1">
    <citation type="submission" date="2022-03" db="EMBL/GenBank/DDBJ databases">
        <authorList>
            <person name="Martin H S."/>
        </authorList>
    </citation>
    <scope>NUCLEOTIDE SEQUENCE</scope>
</reference>
<dbReference type="InterPro" id="IPR029055">
    <property type="entry name" value="Ntn_hydrolases_N"/>
</dbReference>
<dbReference type="PANTHER" id="PTHR11686:SF9">
    <property type="entry name" value="RE13973P"/>
    <property type="match status" value="1"/>
</dbReference>
<sequence>MAASCQSDDHPPPGVVELREDVPLKSSGSDPRRCAGPRLISTAFAALSAAITLALLTQIYYGDYEVVPHGSVATSEARCSRGGLALLREGGGAMDAAAAAALCLAAASPAATALDASGSLLYWEYRLRHEEPPVLAEWGAAGEGGAAAGAGAGAGGGWPRLPCALAQLHARRGRLPWARLLTPALRLASGMEDGVEDGASTGARTPTPNVALAELLRHLQRNTSAEVWSACGWPGLVREAPARPVAAAGWRGFAGGARPVGDALALALAGDADGALASLERAHSRGAWNASGTNSGLAVADPFGAYAVLVTLLLGLPTPNFPSMKREFLRLRRAQPRCSAHKYLYQATAFLYRQRGARARA</sequence>
<evidence type="ECO:0000256" key="2">
    <source>
        <dbReference type="SAM" id="Phobius"/>
    </source>
</evidence>
<evidence type="ECO:0000313" key="4">
    <source>
        <dbReference type="Proteomes" id="UP000837857"/>
    </source>
</evidence>
<feature type="non-terminal residue" evidence="3">
    <location>
        <position position="361"/>
    </location>
</feature>
<keyword evidence="2" id="KW-0472">Membrane</keyword>
<gene>
    <name evidence="3" type="ORF">IPOD504_LOCUS14002</name>
</gene>
<dbReference type="InterPro" id="IPR000101">
    <property type="entry name" value="GGT_peptidase"/>
</dbReference>
<organism evidence="3 4">
    <name type="scientific">Iphiclides podalirius</name>
    <name type="common">scarce swallowtail</name>
    <dbReference type="NCBI Taxonomy" id="110791"/>
    <lineage>
        <taxon>Eukaryota</taxon>
        <taxon>Metazoa</taxon>
        <taxon>Ecdysozoa</taxon>
        <taxon>Arthropoda</taxon>
        <taxon>Hexapoda</taxon>
        <taxon>Insecta</taxon>
        <taxon>Pterygota</taxon>
        <taxon>Neoptera</taxon>
        <taxon>Endopterygota</taxon>
        <taxon>Lepidoptera</taxon>
        <taxon>Glossata</taxon>
        <taxon>Ditrysia</taxon>
        <taxon>Papilionoidea</taxon>
        <taxon>Papilionidae</taxon>
        <taxon>Papilioninae</taxon>
        <taxon>Iphiclides</taxon>
    </lineage>
</organism>
<evidence type="ECO:0000256" key="1">
    <source>
        <dbReference type="SAM" id="MobiDB-lite"/>
    </source>
</evidence>
<dbReference type="SUPFAM" id="SSF56235">
    <property type="entry name" value="N-terminal nucleophile aminohydrolases (Ntn hydrolases)"/>
    <property type="match status" value="1"/>
</dbReference>
<dbReference type="PANTHER" id="PTHR11686">
    <property type="entry name" value="GAMMA GLUTAMYL TRANSPEPTIDASE"/>
    <property type="match status" value="1"/>
</dbReference>
<keyword evidence="2" id="KW-1133">Transmembrane helix</keyword>
<proteinExistence type="predicted"/>
<keyword evidence="4" id="KW-1185">Reference proteome</keyword>